<dbReference type="KEGG" id="nsa:Nitsa_2017"/>
<dbReference type="Pfam" id="PF03349">
    <property type="entry name" value="Toluene_X"/>
    <property type="match status" value="1"/>
</dbReference>
<keyword evidence="6" id="KW-0472">Membrane</keyword>
<dbReference type="RefSeq" id="WP_013554944.1">
    <property type="nucleotide sequence ID" value="NC_014935.1"/>
</dbReference>
<evidence type="ECO:0000256" key="1">
    <source>
        <dbReference type="ARBA" id="ARBA00004571"/>
    </source>
</evidence>
<reference evidence="9" key="2">
    <citation type="submission" date="2011-01" db="EMBL/GenBank/DDBJ databases">
        <title>The complete genome of Nitratifractor salsuginis DSM 16511.</title>
        <authorList>
            <consortium name="US DOE Joint Genome Institute (JGI-PGF)"/>
            <person name="Lucas S."/>
            <person name="Copeland A."/>
            <person name="Lapidus A."/>
            <person name="Bruce D."/>
            <person name="Goodwin L."/>
            <person name="Pitluck S."/>
            <person name="Kyrpides N."/>
            <person name="Mavromatis K."/>
            <person name="Ivanova N."/>
            <person name="Mikhailova N."/>
            <person name="Zeytun A."/>
            <person name="Detter J.C."/>
            <person name="Tapia R."/>
            <person name="Han C."/>
            <person name="Land M."/>
            <person name="Hauser L."/>
            <person name="Markowitz V."/>
            <person name="Cheng J.-F."/>
            <person name="Hugenholtz P."/>
            <person name="Woyke T."/>
            <person name="Wu D."/>
            <person name="Tindall B."/>
            <person name="Schuetze A."/>
            <person name="Brambilla E."/>
            <person name="Klenk H.-P."/>
            <person name="Eisen J.A."/>
        </authorList>
    </citation>
    <scope>NUCLEOTIDE SEQUENCE [LARGE SCALE GENOMIC DNA]</scope>
    <source>
        <strain evidence="9">DSM 16511 / JCM 12458 / E9I37-1</strain>
    </source>
</reference>
<comment type="subcellular location">
    <subcellularLocation>
        <location evidence="1">Cell outer membrane</location>
        <topology evidence="1">Multi-pass membrane protein</topology>
    </subcellularLocation>
</comment>
<dbReference type="eggNOG" id="COG2067">
    <property type="taxonomic scope" value="Bacteria"/>
</dbReference>
<dbReference type="Proteomes" id="UP000008633">
    <property type="component" value="Chromosome"/>
</dbReference>
<keyword evidence="7" id="KW-0998">Cell outer membrane</keyword>
<evidence type="ECO:0000256" key="2">
    <source>
        <dbReference type="ARBA" id="ARBA00008163"/>
    </source>
</evidence>
<name>E6X2X6_NITSE</name>
<dbReference type="PANTHER" id="PTHR35093:SF8">
    <property type="entry name" value="OUTER MEMBRANE PROTEIN NMB0088-RELATED"/>
    <property type="match status" value="1"/>
</dbReference>
<sequence>MMKRGLLFYFGTLGVLAAGGYKIPEQSLEGMALGAAHIAHTTGADSAYYNPANMAFLDPKTHYAEADLTLVHLPDMDYKGLQFLPGHGFVPADGESEHEWAVFPTLHYVHSAQGRARWGVSLTAPVGQTRRWNSPIQKTFAEKFYLMTAELNPSLSVKISDTLALAGGIRFIYSEGKVNSDGRAAGIPLRRQMWGDTTAVGYNLALAWHPGSDWEVGATYRSRVDLTEEGTANLYLGGVGRAYSARVTIPMPAALNIGVAKTFDDRLTVELVYERTYWSAYQKLDFEYDTPIPPALVPYFDDPKNKQWRDTNTFRIGVSYKWNDRLTLMGGYAYDQTPVPSHSLSYELPDSDANIFSAGFSFQQTENLKWGMAILYDHKKKRHISAADHNEYGIVGTFDKGGAILTTVGFEYKF</sequence>
<evidence type="ECO:0000256" key="6">
    <source>
        <dbReference type="ARBA" id="ARBA00023136"/>
    </source>
</evidence>
<dbReference type="AlphaFoldDB" id="E6X2X6"/>
<dbReference type="HOGENOM" id="CLU_035981_2_1_7"/>
<dbReference type="EMBL" id="CP002452">
    <property type="protein sequence ID" value="ADV47259.1"/>
    <property type="molecule type" value="Genomic_DNA"/>
</dbReference>
<dbReference type="Gene3D" id="2.40.160.60">
    <property type="entry name" value="Outer membrane protein transport protein (OMPP1/FadL/TodX)"/>
    <property type="match status" value="1"/>
</dbReference>
<accession>E6X2X6</accession>
<dbReference type="GO" id="GO:0015483">
    <property type="term" value="F:long-chain fatty acid transporting porin activity"/>
    <property type="evidence" value="ECO:0007669"/>
    <property type="project" value="TreeGrafter"/>
</dbReference>
<organism evidence="8 9">
    <name type="scientific">Nitratifractor salsuginis (strain DSM 16511 / JCM 12458 / E9I37-1)</name>
    <dbReference type="NCBI Taxonomy" id="749222"/>
    <lineage>
        <taxon>Bacteria</taxon>
        <taxon>Pseudomonadati</taxon>
        <taxon>Campylobacterota</taxon>
        <taxon>Epsilonproteobacteria</taxon>
        <taxon>Campylobacterales</taxon>
        <taxon>Sulfurovaceae</taxon>
        <taxon>Nitratifractor</taxon>
    </lineage>
</organism>
<dbReference type="STRING" id="749222.Nitsa_2017"/>
<evidence type="ECO:0000256" key="3">
    <source>
        <dbReference type="ARBA" id="ARBA00022452"/>
    </source>
</evidence>
<evidence type="ECO:0000256" key="4">
    <source>
        <dbReference type="ARBA" id="ARBA00022692"/>
    </source>
</evidence>
<gene>
    <name evidence="8" type="ordered locus">Nitsa_2017</name>
</gene>
<evidence type="ECO:0000313" key="9">
    <source>
        <dbReference type="Proteomes" id="UP000008633"/>
    </source>
</evidence>
<keyword evidence="9" id="KW-1185">Reference proteome</keyword>
<evidence type="ECO:0000256" key="7">
    <source>
        <dbReference type="ARBA" id="ARBA00023237"/>
    </source>
</evidence>
<proteinExistence type="inferred from homology"/>
<protein>
    <submittedName>
        <fullName evidence="8">Membrane protein involved in aromatic hydrocarbon degradation</fullName>
    </submittedName>
</protein>
<keyword evidence="4" id="KW-0812">Transmembrane</keyword>
<dbReference type="GO" id="GO:0009279">
    <property type="term" value="C:cell outer membrane"/>
    <property type="evidence" value="ECO:0007669"/>
    <property type="project" value="UniProtKB-SubCell"/>
</dbReference>
<reference evidence="8 9" key="1">
    <citation type="journal article" date="2011" name="Stand. Genomic Sci.">
        <title>Complete genome sequence of Nitratifractor salsuginis type strain (E9I37-1).</title>
        <authorList>
            <person name="Anderson I."/>
            <person name="Sikorski J."/>
            <person name="Zeytun A."/>
            <person name="Nolan M."/>
            <person name="Lapidus A."/>
            <person name="Lucas S."/>
            <person name="Hammon N."/>
            <person name="Deshpande S."/>
            <person name="Cheng J.F."/>
            <person name="Tapia R."/>
            <person name="Han C."/>
            <person name="Goodwin L."/>
            <person name="Pitluck S."/>
            <person name="Liolios K."/>
            <person name="Pagani I."/>
            <person name="Ivanova N."/>
            <person name="Huntemann M."/>
            <person name="Mavromatis K."/>
            <person name="Ovchinikova G."/>
            <person name="Pati A."/>
            <person name="Chen A."/>
            <person name="Palaniappan K."/>
            <person name="Land M."/>
            <person name="Hauser L."/>
            <person name="Brambilla E.M."/>
            <person name="Ngatchou-Djao O.D."/>
            <person name="Rohde M."/>
            <person name="Tindall B.J."/>
            <person name="Goker M."/>
            <person name="Detter J.C."/>
            <person name="Woyke T."/>
            <person name="Bristow J."/>
            <person name="Eisen J.A."/>
            <person name="Markowitz V."/>
            <person name="Hugenholtz P."/>
            <person name="Klenk H.P."/>
            <person name="Kyrpides N.C."/>
        </authorList>
    </citation>
    <scope>NUCLEOTIDE SEQUENCE [LARGE SCALE GENOMIC DNA]</scope>
    <source>
        <strain evidence="9">DSM 16511 / JCM 12458 / E9I37-1</strain>
    </source>
</reference>
<dbReference type="PANTHER" id="PTHR35093">
    <property type="entry name" value="OUTER MEMBRANE PROTEIN NMB0088-RELATED"/>
    <property type="match status" value="1"/>
</dbReference>
<comment type="similarity">
    <text evidence="2">Belongs to the OmpP1/FadL family.</text>
</comment>
<keyword evidence="3" id="KW-1134">Transmembrane beta strand</keyword>
<keyword evidence="5" id="KW-0732">Signal</keyword>
<evidence type="ECO:0000313" key="8">
    <source>
        <dbReference type="EMBL" id="ADV47259.1"/>
    </source>
</evidence>
<evidence type="ECO:0000256" key="5">
    <source>
        <dbReference type="ARBA" id="ARBA00022729"/>
    </source>
</evidence>
<dbReference type="SUPFAM" id="SSF56935">
    <property type="entry name" value="Porins"/>
    <property type="match status" value="1"/>
</dbReference>
<dbReference type="InterPro" id="IPR005017">
    <property type="entry name" value="OMPP1/FadL/TodX"/>
</dbReference>